<dbReference type="OMA" id="CDRVSEF"/>
<evidence type="ECO:0000256" key="2">
    <source>
        <dbReference type="ARBA" id="ARBA00022723"/>
    </source>
</evidence>
<dbReference type="STRING" id="94237.ENSMMOP00000007160"/>
<dbReference type="FunFam" id="3.30.160.60:FF:000245">
    <property type="entry name" value="zinc finger protein Gfi-1"/>
    <property type="match status" value="1"/>
</dbReference>
<evidence type="ECO:0000313" key="13">
    <source>
        <dbReference type="Proteomes" id="UP000261620"/>
    </source>
</evidence>
<feature type="domain" description="C2H2-type" evidence="11">
    <location>
        <begin position="201"/>
        <end position="229"/>
    </location>
</feature>
<keyword evidence="5" id="KW-0862">Zinc</keyword>
<keyword evidence="3" id="KW-0677">Repeat</keyword>
<evidence type="ECO:0000256" key="1">
    <source>
        <dbReference type="ARBA" id="ARBA00004123"/>
    </source>
</evidence>
<dbReference type="Gene3D" id="3.30.160.60">
    <property type="entry name" value="Classic Zinc Finger"/>
    <property type="match status" value="6"/>
</dbReference>
<dbReference type="GO" id="GO:0005634">
    <property type="term" value="C:nucleus"/>
    <property type="evidence" value="ECO:0007669"/>
    <property type="project" value="UniProtKB-SubCell"/>
</dbReference>
<accession>A0A3Q4ARJ8</accession>
<dbReference type="InterPro" id="IPR013087">
    <property type="entry name" value="Znf_C2H2_type"/>
</dbReference>
<keyword evidence="9" id="KW-0539">Nucleus</keyword>
<dbReference type="PROSITE" id="PS50157">
    <property type="entry name" value="ZINC_FINGER_C2H2_2"/>
    <property type="match status" value="6"/>
</dbReference>
<evidence type="ECO:0000256" key="9">
    <source>
        <dbReference type="ARBA" id="ARBA00023242"/>
    </source>
</evidence>
<dbReference type="AlphaFoldDB" id="A0A3Q4ARJ8"/>
<keyword evidence="7" id="KW-0238">DNA-binding</keyword>
<dbReference type="PANTHER" id="PTHR23226:SF419">
    <property type="entry name" value="FI21258P1-RELATED"/>
    <property type="match status" value="1"/>
</dbReference>
<sequence>MPRSFMVKSKRAHSYHQPRTLEDDRSRLDAILAHICSGWYDSLRFLNVGYCDRGSYCLFGLSPADFSPKWSPSCGDSLCDRSTDYEDLWRPPSPSASPVDSDKSLSPLVGESQPFTVPFRPYDWASYPAPALRPQLVQEGLPPALELDRAYYRDRALGEDACGDYRRHALLFTERNLHGSGHRAEAQSDLLCSSLMLGGAYKCIKCSKVFSTPHGLEVHVRRSHSGTRPFACEICAKTFGHAVSLEQHKAVHSQERSFDCKICGKSFKRSSTLSTHLLIHSDTRPYPCQYCGKRFHQKSDMKKHTFIHTGEKPHKCQVCGKAFSQSSNLITHSRKHTGYKPFACDLCAKGFQRKVDLRRHKETQHGLK</sequence>
<dbReference type="FunFam" id="3.30.160.60:FF:000827">
    <property type="entry name" value="Zinc finger protein Gfi-1"/>
    <property type="match status" value="1"/>
</dbReference>
<proteinExistence type="predicted"/>
<dbReference type="Ensembl" id="ENSMMOT00000007295.1">
    <property type="protein sequence ID" value="ENSMMOP00000007160.1"/>
    <property type="gene ID" value="ENSMMOG00000005556.1"/>
</dbReference>
<evidence type="ECO:0000256" key="3">
    <source>
        <dbReference type="ARBA" id="ARBA00022737"/>
    </source>
</evidence>
<dbReference type="GO" id="GO:0000978">
    <property type="term" value="F:RNA polymerase II cis-regulatory region sequence-specific DNA binding"/>
    <property type="evidence" value="ECO:0007669"/>
    <property type="project" value="TreeGrafter"/>
</dbReference>
<evidence type="ECO:0000259" key="11">
    <source>
        <dbReference type="PROSITE" id="PS50157"/>
    </source>
</evidence>
<feature type="domain" description="C2H2-type" evidence="11">
    <location>
        <begin position="342"/>
        <end position="368"/>
    </location>
</feature>
<evidence type="ECO:0000256" key="6">
    <source>
        <dbReference type="ARBA" id="ARBA00023015"/>
    </source>
</evidence>
<keyword evidence="6" id="KW-0805">Transcription regulation</keyword>
<dbReference type="GO" id="GO:0008270">
    <property type="term" value="F:zinc ion binding"/>
    <property type="evidence" value="ECO:0007669"/>
    <property type="project" value="UniProtKB-KW"/>
</dbReference>
<feature type="domain" description="C2H2-type" evidence="11">
    <location>
        <begin position="230"/>
        <end position="257"/>
    </location>
</feature>
<dbReference type="Pfam" id="PF00096">
    <property type="entry name" value="zf-C2H2"/>
    <property type="match status" value="5"/>
</dbReference>
<evidence type="ECO:0000256" key="4">
    <source>
        <dbReference type="ARBA" id="ARBA00022771"/>
    </source>
</evidence>
<keyword evidence="4 10" id="KW-0863">Zinc-finger</keyword>
<comment type="subcellular location">
    <subcellularLocation>
        <location evidence="1">Nucleus</location>
    </subcellularLocation>
</comment>
<keyword evidence="13" id="KW-1185">Reference proteome</keyword>
<dbReference type="Proteomes" id="UP000261620">
    <property type="component" value="Unplaced"/>
</dbReference>
<protein>
    <recommendedName>
        <fullName evidence="11">C2H2-type domain-containing protein</fullName>
    </recommendedName>
</protein>
<dbReference type="PANTHER" id="PTHR23226">
    <property type="entry name" value="ZINC FINGER AND SCAN DOMAIN-CONTAINING"/>
    <property type="match status" value="1"/>
</dbReference>
<dbReference type="FunFam" id="3.30.160.60:FF:000148">
    <property type="entry name" value="zinc finger protein Gfi-1"/>
    <property type="match status" value="1"/>
</dbReference>
<dbReference type="FunFam" id="3.30.160.60:FF:000489">
    <property type="entry name" value="Zinc finger protein Gfi-1"/>
    <property type="match status" value="1"/>
</dbReference>
<dbReference type="FunFam" id="3.30.160.60:FF:000432">
    <property type="entry name" value="zinc finger protein Gfi-1b isoform X1"/>
    <property type="match status" value="1"/>
</dbReference>
<reference evidence="12" key="1">
    <citation type="submission" date="2025-08" db="UniProtKB">
        <authorList>
            <consortium name="Ensembl"/>
        </authorList>
    </citation>
    <scope>IDENTIFICATION</scope>
</reference>
<feature type="domain" description="C2H2-type" evidence="11">
    <location>
        <begin position="258"/>
        <end position="285"/>
    </location>
</feature>
<dbReference type="GO" id="GO:0000981">
    <property type="term" value="F:DNA-binding transcription factor activity, RNA polymerase II-specific"/>
    <property type="evidence" value="ECO:0007669"/>
    <property type="project" value="TreeGrafter"/>
</dbReference>
<keyword evidence="8" id="KW-0804">Transcription</keyword>
<evidence type="ECO:0000256" key="7">
    <source>
        <dbReference type="ARBA" id="ARBA00023125"/>
    </source>
</evidence>
<dbReference type="InterPro" id="IPR036236">
    <property type="entry name" value="Znf_C2H2_sf"/>
</dbReference>
<dbReference type="FunFam" id="3.30.160.60:FF:000208">
    <property type="entry name" value="zinc finger protein Gfi-1b"/>
    <property type="match status" value="1"/>
</dbReference>
<evidence type="ECO:0000313" key="12">
    <source>
        <dbReference type="Ensembl" id="ENSMMOP00000007160.1"/>
    </source>
</evidence>
<dbReference type="Pfam" id="PF13912">
    <property type="entry name" value="zf-C2H2_6"/>
    <property type="match status" value="1"/>
</dbReference>
<evidence type="ECO:0000256" key="10">
    <source>
        <dbReference type="PROSITE-ProRule" id="PRU00042"/>
    </source>
</evidence>
<evidence type="ECO:0000256" key="5">
    <source>
        <dbReference type="ARBA" id="ARBA00022833"/>
    </source>
</evidence>
<dbReference type="SMART" id="SM00355">
    <property type="entry name" value="ZnF_C2H2"/>
    <property type="match status" value="6"/>
</dbReference>
<reference evidence="12" key="2">
    <citation type="submission" date="2025-09" db="UniProtKB">
        <authorList>
            <consortium name="Ensembl"/>
        </authorList>
    </citation>
    <scope>IDENTIFICATION</scope>
</reference>
<name>A0A3Q4ARJ8_MOLML</name>
<feature type="domain" description="C2H2-type" evidence="11">
    <location>
        <begin position="286"/>
        <end position="313"/>
    </location>
</feature>
<evidence type="ECO:0000256" key="8">
    <source>
        <dbReference type="ARBA" id="ARBA00023163"/>
    </source>
</evidence>
<feature type="domain" description="C2H2-type" evidence="11">
    <location>
        <begin position="314"/>
        <end position="341"/>
    </location>
</feature>
<organism evidence="12 13">
    <name type="scientific">Mola mola</name>
    <name type="common">Ocean sunfish</name>
    <name type="synonym">Tetraodon mola</name>
    <dbReference type="NCBI Taxonomy" id="94237"/>
    <lineage>
        <taxon>Eukaryota</taxon>
        <taxon>Metazoa</taxon>
        <taxon>Chordata</taxon>
        <taxon>Craniata</taxon>
        <taxon>Vertebrata</taxon>
        <taxon>Euteleostomi</taxon>
        <taxon>Actinopterygii</taxon>
        <taxon>Neopterygii</taxon>
        <taxon>Teleostei</taxon>
        <taxon>Neoteleostei</taxon>
        <taxon>Acanthomorphata</taxon>
        <taxon>Eupercaria</taxon>
        <taxon>Tetraodontiformes</taxon>
        <taxon>Molidae</taxon>
        <taxon>Mola</taxon>
    </lineage>
</organism>
<dbReference type="PROSITE" id="PS00028">
    <property type="entry name" value="ZINC_FINGER_C2H2_1"/>
    <property type="match status" value="6"/>
</dbReference>
<keyword evidence="2" id="KW-0479">Metal-binding</keyword>
<dbReference type="SUPFAM" id="SSF57667">
    <property type="entry name" value="beta-beta-alpha zinc fingers"/>
    <property type="match status" value="3"/>
</dbReference>